<dbReference type="Proteomes" id="UP001595859">
    <property type="component" value="Unassembled WGS sequence"/>
</dbReference>
<dbReference type="Pfam" id="PF01061">
    <property type="entry name" value="ABC2_membrane"/>
    <property type="match status" value="1"/>
</dbReference>
<name>A0ABV9S961_9PSEU</name>
<evidence type="ECO:0000256" key="4">
    <source>
        <dbReference type="ARBA" id="ARBA00023136"/>
    </source>
</evidence>
<proteinExistence type="predicted"/>
<evidence type="ECO:0000256" key="2">
    <source>
        <dbReference type="ARBA" id="ARBA00022692"/>
    </source>
</evidence>
<gene>
    <name evidence="7" type="ORF">ACFPCV_27775</name>
</gene>
<sequence length="265" mass="28357">MRDLLTSPDRLQNAVWTFFTAARTEQRSMRGNPLLLVNAGFLPVVLLVIAVETKRPAPDGAAEVVASVMLTALWGSTVWTSGGVLRRERTYGTLARCVCGVESPTLVLFGKSLGATLYGVGTILVSTIGTLLLVGLPVAVAHPFWTALGLAVVVVSATALGALLSCLFLLTRNGLIWSGALMYPVFVLGGLLIPQDVLPTWLRWVPQLLSLRWINEFLAGAAGGRLAAAPLVIAVLLTAGYGVIAWRTYRWSINKALERGSLDYT</sequence>
<dbReference type="EMBL" id="JBHSIS010000017">
    <property type="protein sequence ID" value="MFC4857314.1"/>
    <property type="molecule type" value="Genomic_DNA"/>
</dbReference>
<evidence type="ECO:0000313" key="8">
    <source>
        <dbReference type="Proteomes" id="UP001595859"/>
    </source>
</evidence>
<dbReference type="PANTHER" id="PTHR43027">
    <property type="entry name" value="DOXORUBICIN RESISTANCE ABC TRANSPORTER PERMEASE PROTEIN DRRC-RELATED"/>
    <property type="match status" value="1"/>
</dbReference>
<feature type="transmembrane region" description="Helical" evidence="5">
    <location>
        <begin position="33"/>
        <end position="52"/>
    </location>
</feature>
<feature type="domain" description="ABC-2 type transporter transmembrane" evidence="6">
    <location>
        <begin position="20"/>
        <end position="218"/>
    </location>
</feature>
<dbReference type="InterPro" id="IPR052902">
    <property type="entry name" value="ABC-2_transporter"/>
</dbReference>
<evidence type="ECO:0000256" key="3">
    <source>
        <dbReference type="ARBA" id="ARBA00022989"/>
    </source>
</evidence>
<feature type="transmembrane region" description="Helical" evidence="5">
    <location>
        <begin position="117"/>
        <end position="138"/>
    </location>
</feature>
<keyword evidence="2 5" id="KW-0812">Transmembrane</keyword>
<reference evidence="8" key="1">
    <citation type="journal article" date="2019" name="Int. J. Syst. Evol. Microbiol.">
        <title>The Global Catalogue of Microorganisms (GCM) 10K type strain sequencing project: providing services to taxonomists for standard genome sequencing and annotation.</title>
        <authorList>
            <consortium name="The Broad Institute Genomics Platform"/>
            <consortium name="The Broad Institute Genome Sequencing Center for Infectious Disease"/>
            <person name="Wu L."/>
            <person name="Ma J."/>
        </authorList>
    </citation>
    <scope>NUCLEOTIDE SEQUENCE [LARGE SCALE GENOMIC DNA]</scope>
    <source>
        <strain evidence="8">ZS-22-S1</strain>
    </source>
</reference>
<comment type="subcellular location">
    <subcellularLocation>
        <location evidence="1">Membrane</location>
        <topology evidence="1">Multi-pass membrane protein</topology>
    </subcellularLocation>
</comment>
<feature type="transmembrane region" description="Helical" evidence="5">
    <location>
        <begin position="144"/>
        <end position="169"/>
    </location>
</feature>
<feature type="transmembrane region" description="Helical" evidence="5">
    <location>
        <begin position="64"/>
        <end position="85"/>
    </location>
</feature>
<feature type="transmembrane region" description="Helical" evidence="5">
    <location>
        <begin position="222"/>
        <end position="246"/>
    </location>
</feature>
<evidence type="ECO:0000256" key="5">
    <source>
        <dbReference type="SAM" id="Phobius"/>
    </source>
</evidence>
<dbReference type="PANTHER" id="PTHR43027:SF1">
    <property type="entry name" value="DOXORUBICIN RESISTANCE ABC TRANSPORTER PERMEASE PROTEIN DRRC-RELATED"/>
    <property type="match status" value="1"/>
</dbReference>
<dbReference type="InterPro" id="IPR013525">
    <property type="entry name" value="ABC2_TM"/>
</dbReference>
<comment type="caution">
    <text evidence="7">The sequence shown here is derived from an EMBL/GenBank/DDBJ whole genome shotgun (WGS) entry which is preliminary data.</text>
</comment>
<evidence type="ECO:0000256" key="1">
    <source>
        <dbReference type="ARBA" id="ARBA00004141"/>
    </source>
</evidence>
<evidence type="ECO:0000313" key="7">
    <source>
        <dbReference type="EMBL" id="MFC4857314.1"/>
    </source>
</evidence>
<organism evidence="7 8">
    <name type="scientific">Actinophytocola glycyrrhizae</name>
    <dbReference type="NCBI Taxonomy" id="2044873"/>
    <lineage>
        <taxon>Bacteria</taxon>
        <taxon>Bacillati</taxon>
        <taxon>Actinomycetota</taxon>
        <taxon>Actinomycetes</taxon>
        <taxon>Pseudonocardiales</taxon>
        <taxon>Pseudonocardiaceae</taxon>
    </lineage>
</organism>
<keyword evidence="3 5" id="KW-1133">Transmembrane helix</keyword>
<dbReference type="RefSeq" id="WP_378059299.1">
    <property type="nucleotide sequence ID" value="NZ_JBHSIS010000017.1"/>
</dbReference>
<accession>A0ABV9S961</accession>
<keyword evidence="4 5" id="KW-0472">Membrane</keyword>
<evidence type="ECO:0000259" key="6">
    <source>
        <dbReference type="Pfam" id="PF01061"/>
    </source>
</evidence>
<keyword evidence="8" id="KW-1185">Reference proteome</keyword>
<protein>
    <submittedName>
        <fullName evidence="7">ABC transporter permease</fullName>
    </submittedName>
</protein>
<feature type="transmembrane region" description="Helical" evidence="5">
    <location>
        <begin position="181"/>
        <end position="202"/>
    </location>
</feature>